<sequence length="70" mass="8035">MMTKQSTEGFLQGPSHGVLYTVNCKYRNINYCATCTTPPTITIRVKDKWPFVRLSVTWACSAFWVKQDQS</sequence>
<reference evidence="1" key="1">
    <citation type="submission" date="2014-11" db="EMBL/GenBank/DDBJ databases">
        <authorList>
            <person name="Amaro Gonzalez C."/>
        </authorList>
    </citation>
    <scope>NUCLEOTIDE SEQUENCE</scope>
</reference>
<dbReference type="EMBL" id="GBXM01035381">
    <property type="protein sequence ID" value="JAH73196.1"/>
    <property type="molecule type" value="Transcribed_RNA"/>
</dbReference>
<protein>
    <submittedName>
        <fullName evidence="1">Uncharacterized protein</fullName>
    </submittedName>
</protein>
<name>A0A0E9V5A5_ANGAN</name>
<accession>A0A0E9V5A5</accession>
<dbReference type="AlphaFoldDB" id="A0A0E9V5A5"/>
<reference evidence="1" key="2">
    <citation type="journal article" date="2015" name="Fish Shellfish Immunol.">
        <title>Early steps in the European eel (Anguilla anguilla)-Vibrio vulnificus interaction in the gills: Role of the RtxA13 toxin.</title>
        <authorList>
            <person name="Callol A."/>
            <person name="Pajuelo D."/>
            <person name="Ebbesson L."/>
            <person name="Teles M."/>
            <person name="MacKenzie S."/>
            <person name="Amaro C."/>
        </authorList>
    </citation>
    <scope>NUCLEOTIDE SEQUENCE</scope>
</reference>
<proteinExistence type="predicted"/>
<organism evidence="1">
    <name type="scientific">Anguilla anguilla</name>
    <name type="common">European freshwater eel</name>
    <name type="synonym">Muraena anguilla</name>
    <dbReference type="NCBI Taxonomy" id="7936"/>
    <lineage>
        <taxon>Eukaryota</taxon>
        <taxon>Metazoa</taxon>
        <taxon>Chordata</taxon>
        <taxon>Craniata</taxon>
        <taxon>Vertebrata</taxon>
        <taxon>Euteleostomi</taxon>
        <taxon>Actinopterygii</taxon>
        <taxon>Neopterygii</taxon>
        <taxon>Teleostei</taxon>
        <taxon>Anguilliformes</taxon>
        <taxon>Anguillidae</taxon>
        <taxon>Anguilla</taxon>
    </lineage>
</organism>
<evidence type="ECO:0000313" key="1">
    <source>
        <dbReference type="EMBL" id="JAH73196.1"/>
    </source>
</evidence>